<sequence length="93" mass="10421">MVSSIVAAVWLQLVAPEDDEFHIRIEGPDQCPHEHADEDFPENGDGDGDEDDDSYAQEEDEDLPDQVCCLEEDMKIPLQDPLEDVYVGFNGVN</sequence>
<evidence type="ECO:0000313" key="2">
    <source>
        <dbReference type="EMBL" id="KAL1848167.1"/>
    </source>
</evidence>
<evidence type="ECO:0000313" key="3">
    <source>
        <dbReference type="Proteomes" id="UP001583177"/>
    </source>
</evidence>
<keyword evidence="3" id="KW-1185">Reference proteome</keyword>
<protein>
    <submittedName>
        <fullName evidence="2">Uncharacterized protein</fullName>
    </submittedName>
</protein>
<comment type="caution">
    <text evidence="2">The sequence shown here is derived from an EMBL/GenBank/DDBJ whole genome shotgun (WGS) entry which is preliminary data.</text>
</comment>
<feature type="compositionally biased region" description="Basic and acidic residues" evidence="1">
    <location>
        <begin position="25"/>
        <end position="38"/>
    </location>
</feature>
<proteinExistence type="predicted"/>
<accession>A0ABR3VY55</accession>
<dbReference type="EMBL" id="JAWRVE010000223">
    <property type="protein sequence ID" value="KAL1848167.1"/>
    <property type="molecule type" value="Genomic_DNA"/>
</dbReference>
<gene>
    <name evidence="2" type="ORF">Daus18300_013681</name>
</gene>
<reference evidence="2 3" key="1">
    <citation type="journal article" date="2024" name="IMA Fungus">
        <title>IMA Genome - F19 : A genome assembly and annotation guide to empower mycologists, including annotated draft genome sequences of Ceratocystis pirilliformis, Diaporthe australafricana, Fusarium ophioides, Paecilomyces lecythidis, and Sporothrix stenoceras.</title>
        <authorList>
            <person name="Aylward J."/>
            <person name="Wilson A.M."/>
            <person name="Visagie C.M."/>
            <person name="Spraker J."/>
            <person name="Barnes I."/>
            <person name="Buitendag C."/>
            <person name="Ceriani C."/>
            <person name="Del Mar Angel L."/>
            <person name="du Plessis D."/>
            <person name="Fuchs T."/>
            <person name="Gasser K."/>
            <person name="Kramer D."/>
            <person name="Li W."/>
            <person name="Munsamy K."/>
            <person name="Piso A."/>
            <person name="Price J.L."/>
            <person name="Sonnekus B."/>
            <person name="Thomas C."/>
            <person name="van der Nest A."/>
            <person name="van Dijk A."/>
            <person name="van Heerden A."/>
            <person name="van Vuuren N."/>
            <person name="Yilmaz N."/>
            <person name="Duong T.A."/>
            <person name="van der Merwe N.A."/>
            <person name="Wingfield M.J."/>
            <person name="Wingfield B.D."/>
        </authorList>
    </citation>
    <scope>NUCLEOTIDE SEQUENCE [LARGE SCALE GENOMIC DNA]</scope>
    <source>
        <strain evidence="2 3">CMW 18300</strain>
    </source>
</reference>
<dbReference type="Proteomes" id="UP001583177">
    <property type="component" value="Unassembled WGS sequence"/>
</dbReference>
<organism evidence="2 3">
    <name type="scientific">Diaporthe australafricana</name>
    <dbReference type="NCBI Taxonomy" id="127596"/>
    <lineage>
        <taxon>Eukaryota</taxon>
        <taxon>Fungi</taxon>
        <taxon>Dikarya</taxon>
        <taxon>Ascomycota</taxon>
        <taxon>Pezizomycotina</taxon>
        <taxon>Sordariomycetes</taxon>
        <taxon>Sordariomycetidae</taxon>
        <taxon>Diaporthales</taxon>
        <taxon>Diaporthaceae</taxon>
        <taxon>Diaporthe</taxon>
    </lineage>
</organism>
<feature type="region of interest" description="Disordered" evidence="1">
    <location>
        <begin position="25"/>
        <end position="65"/>
    </location>
</feature>
<evidence type="ECO:0000256" key="1">
    <source>
        <dbReference type="SAM" id="MobiDB-lite"/>
    </source>
</evidence>
<name>A0ABR3VY55_9PEZI</name>
<feature type="compositionally biased region" description="Acidic residues" evidence="1">
    <location>
        <begin position="39"/>
        <end position="64"/>
    </location>
</feature>